<accession>D9PWP0</accession>
<dbReference type="PaxDb" id="79929-MTBMA_c10440"/>
<organism evidence="1 2">
    <name type="scientific">Methanothermobacter marburgensis (strain ATCC BAA-927 / DSM 2133 / JCM 14651 / NBRC 100331 / OCM 82 / Marburg)</name>
    <name type="common">Methanobacterium thermoautotrophicum</name>
    <dbReference type="NCBI Taxonomy" id="79929"/>
    <lineage>
        <taxon>Archaea</taxon>
        <taxon>Methanobacteriati</taxon>
        <taxon>Methanobacteriota</taxon>
        <taxon>Methanomada group</taxon>
        <taxon>Methanobacteria</taxon>
        <taxon>Methanobacteriales</taxon>
        <taxon>Methanobacteriaceae</taxon>
        <taxon>Methanothermobacter</taxon>
    </lineage>
</organism>
<dbReference type="STRING" id="79929.MTBMA_c10440"/>
<reference evidence="1 2" key="2">
    <citation type="journal article" date="2010" name="J. Bacteriol.">
        <title>Complete genome sequence of Methanothermobacter marburgensis, a methanoarchaeon model organism.</title>
        <authorList>
            <person name="Liesegang H."/>
            <person name="Kaster A.K."/>
            <person name="Wiezer A."/>
            <person name="Goenrich M."/>
            <person name="Wollherr A."/>
            <person name="Seedorf H."/>
            <person name="Gottschalk G."/>
            <person name="Thauer R.K."/>
        </authorList>
    </citation>
    <scope>NUCLEOTIDE SEQUENCE [LARGE SCALE GENOMIC DNA]</scope>
    <source>
        <strain evidence="2">ATCC BAA-927 / DSM 2133 / JCM 14651 / NBRC 100331 / OCM 82 / Marburg</strain>
    </source>
</reference>
<dbReference type="HOGENOM" id="CLU_3057188_0_0_2"/>
<name>D9PWP0_METTM</name>
<dbReference type="AlphaFoldDB" id="D9PWP0"/>
<dbReference type="KEGG" id="mmg:MTBMA_c10440"/>
<evidence type="ECO:0000313" key="1">
    <source>
        <dbReference type="EMBL" id="ADL58638.1"/>
    </source>
</evidence>
<proteinExistence type="predicted"/>
<sequence length="53" mass="6032">MDQKSYKTPFLRIMTEKKGGKAVQCPINPELSLPDLYLTFCCNLPFSPELILV</sequence>
<evidence type="ECO:0000313" key="2">
    <source>
        <dbReference type="Proteomes" id="UP000000345"/>
    </source>
</evidence>
<protein>
    <submittedName>
        <fullName evidence="1">Uncharacterized protein</fullName>
    </submittedName>
</protein>
<reference key="1">
    <citation type="submission" date="2009-08" db="EMBL/GenBank/DDBJ databases">
        <title>The genome sequence of Methanothermobacter marburgensis.</title>
        <authorList>
            <person name="Kaster A."/>
            <person name="Seedorf H."/>
            <person name="Goenrich M."/>
            <person name="Wiezer A."/>
            <person name="Liesegang H."/>
            <person name="Thauer R."/>
            <person name="Gottschalk G."/>
        </authorList>
    </citation>
    <scope>NUCLEOTIDE SEQUENCE</scope>
    <source>
        <strain>Marburg</strain>
    </source>
</reference>
<keyword evidence="2" id="KW-1185">Reference proteome</keyword>
<dbReference type="EMBL" id="CP001710">
    <property type="protein sequence ID" value="ADL58638.1"/>
    <property type="molecule type" value="Genomic_DNA"/>
</dbReference>
<gene>
    <name evidence="1" type="ordered locus">MTBMA_c10440</name>
</gene>
<dbReference type="Proteomes" id="UP000000345">
    <property type="component" value="Chromosome"/>
</dbReference>